<dbReference type="Proteomes" id="UP000887568">
    <property type="component" value="Unplaced"/>
</dbReference>
<dbReference type="RefSeq" id="XP_038066554.1">
    <property type="nucleotide sequence ID" value="XM_038210626.1"/>
</dbReference>
<reference evidence="2" key="1">
    <citation type="submission" date="2022-11" db="UniProtKB">
        <authorList>
            <consortium name="EnsemblMetazoa"/>
        </authorList>
    </citation>
    <scope>IDENTIFICATION</scope>
</reference>
<dbReference type="GO" id="GO:0015616">
    <property type="term" value="F:DNA translocase activity"/>
    <property type="evidence" value="ECO:0007669"/>
    <property type="project" value="TreeGrafter"/>
</dbReference>
<dbReference type="AlphaFoldDB" id="A0A914ASV4"/>
<evidence type="ECO:0000313" key="2">
    <source>
        <dbReference type="EnsemblMetazoa" id="XP_038066554.1"/>
    </source>
</evidence>
<dbReference type="GO" id="GO:0007131">
    <property type="term" value="P:reciprocal meiotic recombination"/>
    <property type="evidence" value="ECO:0007669"/>
    <property type="project" value="TreeGrafter"/>
</dbReference>
<name>A0A914ASV4_PATMI</name>
<dbReference type="GeneID" id="119736610"/>
<protein>
    <submittedName>
        <fullName evidence="2">Uncharacterized protein</fullName>
    </submittedName>
</protein>
<dbReference type="PANTHER" id="PTHR45629:SF7">
    <property type="entry name" value="DNA EXCISION REPAIR PROTEIN ERCC-6-RELATED"/>
    <property type="match status" value="1"/>
</dbReference>
<dbReference type="InterPro" id="IPR050496">
    <property type="entry name" value="SNF2_RAD54_helicase_repair"/>
</dbReference>
<dbReference type="SUPFAM" id="SSF52540">
    <property type="entry name" value="P-loop containing nucleoside triphosphate hydrolases"/>
    <property type="match status" value="1"/>
</dbReference>
<organism evidence="2 3">
    <name type="scientific">Patiria miniata</name>
    <name type="common">Bat star</name>
    <name type="synonym">Asterina miniata</name>
    <dbReference type="NCBI Taxonomy" id="46514"/>
    <lineage>
        <taxon>Eukaryota</taxon>
        <taxon>Metazoa</taxon>
        <taxon>Echinodermata</taxon>
        <taxon>Eleutherozoa</taxon>
        <taxon>Asterozoa</taxon>
        <taxon>Asteroidea</taxon>
        <taxon>Valvatacea</taxon>
        <taxon>Valvatida</taxon>
        <taxon>Asterinidae</taxon>
        <taxon>Patiria</taxon>
    </lineage>
</organism>
<dbReference type="PANTHER" id="PTHR45629">
    <property type="entry name" value="SNF2/RAD54 FAMILY MEMBER"/>
    <property type="match status" value="1"/>
</dbReference>
<keyword evidence="3" id="KW-1185">Reference proteome</keyword>
<dbReference type="InterPro" id="IPR027417">
    <property type="entry name" value="P-loop_NTPase"/>
</dbReference>
<sequence>MATRAPLTDFFFIFVSLGVICQTGTIEEKIFQRQVHKKALSSCVVDYEEDVERHFSLDQLRDLFPLNESTISDTHDKIKCRRCVNNIQARPPPADTDCNSDLAHWNHCAGKRGIPDAVLKQALETNRVTFVFHH</sequence>
<dbReference type="Gene3D" id="1.20.120.850">
    <property type="entry name" value="SWI2/SNF2 ATPases, N-terminal domain"/>
    <property type="match status" value="1"/>
</dbReference>
<accession>A0A914ASV4</accession>
<proteinExistence type="predicted"/>
<keyword evidence="1" id="KW-0732">Signal</keyword>
<feature type="signal peptide" evidence="1">
    <location>
        <begin position="1"/>
        <end position="21"/>
    </location>
</feature>
<dbReference type="Gene3D" id="3.40.50.300">
    <property type="entry name" value="P-loop containing nucleotide triphosphate hydrolases"/>
    <property type="match status" value="1"/>
</dbReference>
<dbReference type="OMA" id="KYGEREQ"/>
<dbReference type="OrthoDB" id="413460at2759"/>
<dbReference type="GO" id="GO:0045003">
    <property type="term" value="P:double-strand break repair via synthesis-dependent strand annealing"/>
    <property type="evidence" value="ECO:0007669"/>
    <property type="project" value="TreeGrafter"/>
</dbReference>
<evidence type="ECO:0000313" key="3">
    <source>
        <dbReference type="Proteomes" id="UP000887568"/>
    </source>
</evidence>
<dbReference type="EnsemblMetazoa" id="XM_038210626.1">
    <property type="protein sequence ID" value="XP_038066554.1"/>
    <property type="gene ID" value="LOC119736610"/>
</dbReference>
<feature type="chain" id="PRO_5037668051" evidence="1">
    <location>
        <begin position="22"/>
        <end position="134"/>
    </location>
</feature>
<dbReference type="GO" id="GO:0005634">
    <property type="term" value="C:nucleus"/>
    <property type="evidence" value="ECO:0007669"/>
    <property type="project" value="TreeGrafter"/>
</dbReference>
<evidence type="ECO:0000256" key="1">
    <source>
        <dbReference type="SAM" id="SignalP"/>
    </source>
</evidence>